<dbReference type="PROSITE" id="PS50928">
    <property type="entry name" value="ABC_TM1"/>
    <property type="match status" value="2"/>
</dbReference>
<feature type="transmembrane region" description="Helical" evidence="7">
    <location>
        <begin position="82"/>
        <end position="100"/>
    </location>
</feature>
<comment type="subcellular location">
    <subcellularLocation>
        <location evidence="1 7">Cell membrane</location>
        <topology evidence="1 7">Multi-pass membrane protein</topology>
    </subcellularLocation>
</comment>
<dbReference type="SUPFAM" id="SSF161098">
    <property type="entry name" value="MetI-like"/>
    <property type="match status" value="2"/>
</dbReference>
<accession>A0A7C9PPB0</accession>
<feature type="transmembrane region" description="Helical" evidence="7">
    <location>
        <begin position="107"/>
        <end position="126"/>
    </location>
</feature>
<keyword evidence="4 7" id="KW-0812">Transmembrane</keyword>
<keyword evidence="5 7" id="KW-1133">Transmembrane helix</keyword>
<dbReference type="EMBL" id="JAAGWZ010000003">
    <property type="protein sequence ID" value="NEM92066.1"/>
    <property type="molecule type" value="Genomic_DNA"/>
</dbReference>
<evidence type="ECO:0000313" key="10">
    <source>
        <dbReference type="Proteomes" id="UP000479756"/>
    </source>
</evidence>
<dbReference type="RefSeq" id="WP_163474117.1">
    <property type="nucleotide sequence ID" value="NZ_JAAGWZ010000003.1"/>
</dbReference>
<feature type="transmembrane region" description="Helical" evidence="7">
    <location>
        <begin position="189"/>
        <end position="213"/>
    </location>
</feature>
<keyword evidence="10" id="KW-1185">Reference proteome</keyword>
<dbReference type="GO" id="GO:0055085">
    <property type="term" value="P:transmembrane transport"/>
    <property type="evidence" value="ECO:0007669"/>
    <property type="project" value="InterPro"/>
</dbReference>
<feature type="transmembrane region" description="Helical" evidence="7">
    <location>
        <begin position="504"/>
        <end position="522"/>
    </location>
</feature>
<dbReference type="Proteomes" id="UP000479756">
    <property type="component" value="Unassembled WGS sequence"/>
</dbReference>
<dbReference type="CDD" id="cd06261">
    <property type="entry name" value="TM_PBP2"/>
    <property type="match status" value="1"/>
</dbReference>
<evidence type="ECO:0000256" key="5">
    <source>
        <dbReference type="ARBA" id="ARBA00022989"/>
    </source>
</evidence>
<name>A0A7C9PPB0_9MICO</name>
<evidence type="ECO:0000256" key="2">
    <source>
        <dbReference type="ARBA" id="ARBA00022448"/>
    </source>
</evidence>
<comment type="similarity">
    <text evidence="7">Belongs to the binding-protein-dependent transport system permease family.</text>
</comment>
<evidence type="ECO:0000256" key="7">
    <source>
        <dbReference type="RuleBase" id="RU363032"/>
    </source>
</evidence>
<feature type="transmembrane region" description="Helical" evidence="7">
    <location>
        <begin position="283"/>
        <end position="304"/>
    </location>
</feature>
<comment type="caution">
    <text evidence="9">The sequence shown here is derived from an EMBL/GenBank/DDBJ whole genome shotgun (WGS) entry which is preliminary data.</text>
</comment>
<dbReference type="PANTHER" id="PTHR30151:SF0">
    <property type="entry name" value="ABC TRANSPORTER PERMEASE PROTEIN MJ0413-RELATED"/>
    <property type="match status" value="1"/>
</dbReference>
<evidence type="ECO:0000256" key="1">
    <source>
        <dbReference type="ARBA" id="ARBA00004651"/>
    </source>
</evidence>
<feature type="domain" description="ABC transmembrane type-1" evidence="8">
    <location>
        <begin position="342"/>
        <end position="522"/>
    </location>
</feature>
<protein>
    <submittedName>
        <fullName evidence="9">ABC transporter permease subunit</fullName>
    </submittedName>
</protein>
<evidence type="ECO:0000256" key="4">
    <source>
        <dbReference type="ARBA" id="ARBA00022692"/>
    </source>
</evidence>
<dbReference type="GO" id="GO:0005886">
    <property type="term" value="C:plasma membrane"/>
    <property type="evidence" value="ECO:0007669"/>
    <property type="project" value="UniProtKB-SubCell"/>
</dbReference>
<dbReference type="PANTHER" id="PTHR30151">
    <property type="entry name" value="ALKANE SULFONATE ABC TRANSPORTER-RELATED, MEMBRANE SUBUNIT"/>
    <property type="match status" value="1"/>
</dbReference>
<dbReference type="AlphaFoldDB" id="A0A7C9PPB0"/>
<feature type="domain" description="ABC transmembrane type-1" evidence="8">
    <location>
        <begin position="72"/>
        <end position="255"/>
    </location>
</feature>
<feature type="transmembrane region" description="Helical" evidence="7">
    <location>
        <begin position="389"/>
        <end position="417"/>
    </location>
</feature>
<keyword evidence="3" id="KW-1003">Cell membrane</keyword>
<feature type="transmembrane region" description="Helical" evidence="7">
    <location>
        <begin position="138"/>
        <end position="156"/>
    </location>
</feature>
<keyword evidence="2 7" id="KW-0813">Transport</keyword>
<dbReference type="InterPro" id="IPR000515">
    <property type="entry name" value="MetI-like"/>
</dbReference>
<gene>
    <name evidence="9" type="ORF">G3T37_11950</name>
</gene>
<proteinExistence type="inferred from homology"/>
<dbReference type="Pfam" id="PF00528">
    <property type="entry name" value="BPD_transp_1"/>
    <property type="match status" value="2"/>
</dbReference>
<evidence type="ECO:0000256" key="6">
    <source>
        <dbReference type="ARBA" id="ARBA00023136"/>
    </source>
</evidence>
<organism evidence="9 10">
    <name type="scientific">Galbitalea soli</name>
    <dbReference type="NCBI Taxonomy" id="1268042"/>
    <lineage>
        <taxon>Bacteria</taxon>
        <taxon>Bacillati</taxon>
        <taxon>Actinomycetota</taxon>
        <taxon>Actinomycetes</taxon>
        <taxon>Micrococcales</taxon>
        <taxon>Microbacteriaceae</taxon>
        <taxon>Galbitalea</taxon>
    </lineage>
</organism>
<evidence type="ECO:0000256" key="3">
    <source>
        <dbReference type="ARBA" id="ARBA00022475"/>
    </source>
</evidence>
<evidence type="ECO:0000259" key="8">
    <source>
        <dbReference type="PROSITE" id="PS50928"/>
    </source>
</evidence>
<dbReference type="Gene3D" id="1.10.3720.10">
    <property type="entry name" value="MetI-like"/>
    <property type="match status" value="1"/>
</dbReference>
<reference evidence="9 10" key="1">
    <citation type="journal article" date="2014" name="Int. J. Syst. Evol. Microbiol.">
        <title>Description of Galbitalea soli gen. nov., sp. nov., and Frondihabitans sucicola sp. nov.</title>
        <authorList>
            <person name="Kim S.J."/>
            <person name="Lim J.M."/>
            <person name="Ahn J.H."/>
            <person name="Weon H.Y."/>
            <person name="Hamada M."/>
            <person name="Suzuki K."/>
            <person name="Ahn T.Y."/>
            <person name="Kwon S.W."/>
        </authorList>
    </citation>
    <scope>NUCLEOTIDE SEQUENCE [LARGE SCALE GENOMIC DNA]</scope>
    <source>
        <strain evidence="9 10">NBRC 108727</strain>
    </source>
</reference>
<feature type="transmembrane region" description="Helical" evidence="7">
    <location>
        <begin position="233"/>
        <end position="254"/>
    </location>
</feature>
<keyword evidence="6 7" id="KW-0472">Membrane</keyword>
<sequence>MTAIATARASARRSSGRRAASRWGLTAGASILLLILWEVLADAWLSRLGVLASPSAIVRSLVQTPELYAGAVAATGWVAVRGWFFGNLAAIVAGIVFVQVRAIEQLFLRLALTLFCLPLVAVMPLLQLTFDPDTAKVALAAMSVFFTTLVSTMLGLRAAEGGPLTMVRAWGGGTGASLRVVRLPSGIPAMITGLQIGAAAAVLGAVFGEFIGSETGLGVLLINGLQMLNLGRVWSVAVLATLMAAVPYALFGLVRRVVSPWSSSISTAAPLGSTRPRPLPARIGIALAWVLGSLLVILAAWWAYLIVFSLSPFVGKSPLTVFQYLVTDPAAAANREVLQKALGVTLVHAGVGYLAGLACGIIAAVVFALVPVIEIVLTPLTIALRSVPIIVLTPVLILVFGRGLGGVVAITTIVTFFPTLANVSTGLSRVPADALMLMRSYDSSTLSTLARVQLPYALPAIFASARIAAPSAVLAATLTEWLATGDGLGNIIVVSRSYSNYTQLWAAAAILTAVSLLFYSLVSAAERAVLTRFEPSQLG</sequence>
<feature type="transmembrane region" description="Helical" evidence="7">
    <location>
        <begin position="353"/>
        <end position="377"/>
    </location>
</feature>
<evidence type="ECO:0000313" key="9">
    <source>
        <dbReference type="EMBL" id="NEM92066.1"/>
    </source>
</evidence>
<dbReference type="InterPro" id="IPR035906">
    <property type="entry name" value="MetI-like_sf"/>
</dbReference>